<feature type="signal peptide" evidence="5">
    <location>
        <begin position="1"/>
        <end position="22"/>
    </location>
</feature>
<keyword evidence="4" id="KW-0812">Transmembrane</keyword>
<dbReference type="Gene3D" id="2.60.40.1220">
    <property type="match status" value="1"/>
</dbReference>
<keyword evidence="2" id="KW-0186">Copper</keyword>
<dbReference type="InterPro" id="IPR007348">
    <property type="entry name" value="CopC_dom"/>
</dbReference>
<dbReference type="InterPro" id="IPR014756">
    <property type="entry name" value="Ig_E-set"/>
</dbReference>
<keyword evidence="4" id="KW-0472">Membrane</keyword>
<keyword evidence="8" id="KW-1185">Reference proteome</keyword>
<evidence type="ECO:0000313" key="8">
    <source>
        <dbReference type="Proteomes" id="UP000253508"/>
    </source>
</evidence>
<proteinExistence type="predicted"/>
<dbReference type="EMBL" id="QORO01000001">
    <property type="protein sequence ID" value="RCK61223.1"/>
    <property type="molecule type" value="Genomic_DNA"/>
</dbReference>
<feature type="domain" description="CopC" evidence="6">
    <location>
        <begin position="28"/>
        <end position="155"/>
    </location>
</feature>
<evidence type="ECO:0000256" key="4">
    <source>
        <dbReference type="SAM" id="Phobius"/>
    </source>
</evidence>
<evidence type="ECO:0000256" key="5">
    <source>
        <dbReference type="SAM" id="SignalP"/>
    </source>
</evidence>
<dbReference type="GO" id="GO:0042597">
    <property type="term" value="C:periplasmic space"/>
    <property type="evidence" value="ECO:0007669"/>
    <property type="project" value="InterPro"/>
</dbReference>
<dbReference type="RefSeq" id="WP_114116331.1">
    <property type="nucleotide sequence ID" value="NZ_BMHU01000001.1"/>
</dbReference>
<dbReference type="OrthoDB" id="5242236at2"/>
<accession>A0A367Y5S3</accession>
<organism evidence="7 8">
    <name type="scientific">Microbacterium sorbitolivorans</name>
    <dbReference type="NCBI Taxonomy" id="1867410"/>
    <lineage>
        <taxon>Bacteria</taxon>
        <taxon>Bacillati</taxon>
        <taxon>Actinomycetota</taxon>
        <taxon>Actinomycetes</taxon>
        <taxon>Micrococcales</taxon>
        <taxon>Microbacteriaceae</taxon>
        <taxon>Microbacterium</taxon>
    </lineage>
</organism>
<feature type="region of interest" description="Disordered" evidence="3">
    <location>
        <begin position="163"/>
        <end position="225"/>
    </location>
</feature>
<feature type="compositionally biased region" description="Low complexity" evidence="3">
    <location>
        <begin position="180"/>
        <end position="198"/>
    </location>
</feature>
<feature type="compositionally biased region" description="Polar residues" evidence="3">
    <location>
        <begin position="208"/>
        <end position="225"/>
    </location>
</feature>
<dbReference type="Pfam" id="PF04234">
    <property type="entry name" value="CopC"/>
    <property type="match status" value="1"/>
</dbReference>
<evidence type="ECO:0000259" key="6">
    <source>
        <dbReference type="Pfam" id="PF04234"/>
    </source>
</evidence>
<evidence type="ECO:0000256" key="1">
    <source>
        <dbReference type="ARBA" id="ARBA00022729"/>
    </source>
</evidence>
<dbReference type="GO" id="GO:0005507">
    <property type="term" value="F:copper ion binding"/>
    <property type="evidence" value="ECO:0007669"/>
    <property type="project" value="InterPro"/>
</dbReference>
<keyword evidence="4" id="KW-1133">Transmembrane helix</keyword>
<keyword evidence="1 5" id="KW-0732">Signal</keyword>
<evidence type="ECO:0000256" key="2">
    <source>
        <dbReference type="ARBA" id="ARBA00023008"/>
    </source>
</evidence>
<dbReference type="InterPro" id="IPR014755">
    <property type="entry name" value="Cu-Rt/internalin_Ig-like"/>
</dbReference>
<dbReference type="Proteomes" id="UP000253508">
    <property type="component" value="Unassembled WGS sequence"/>
</dbReference>
<feature type="chain" id="PRO_5039449912" description="CopC domain-containing protein" evidence="5">
    <location>
        <begin position="23"/>
        <end position="257"/>
    </location>
</feature>
<gene>
    <name evidence="7" type="ORF">DTO57_00785</name>
</gene>
<dbReference type="GO" id="GO:0046688">
    <property type="term" value="P:response to copper ion"/>
    <property type="evidence" value="ECO:0007669"/>
    <property type="project" value="InterPro"/>
</dbReference>
<name>A0A367Y5S3_9MICO</name>
<sequence>MMRALSVAAIGAAAFIVPLAVAAPASAHSQLVSTDPTGDGPNGDSVIDALPDHVSLTFSDDLTPPLPAEQQSGGESTTQIRVYDETCADAALLIADPGRADTRDCTDYATGEATVDGPTVSTEVDNVGAPAGAYTVVWQVVYGDGHADSQMFTFTAENAVGAEATPTDEPSETASPSTDPSEPATETPSATAAPGDSADNSDDSADSETPSSSAETPGILSDSSPLSTPAVVAIVGGGLVLLLVIFIVVMIARARRQ</sequence>
<evidence type="ECO:0000313" key="7">
    <source>
        <dbReference type="EMBL" id="RCK61223.1"/>
    </source>
</evidence>
<dbReference type="AlphaFoldDB" id="A0A367Y5S3"/>
<dbReference type="SUPFAM" id="SSF81296">
    <property type="entry name" value="E set domains"/>
    <property type="match status" value="1"/>
</dbReference>
<feature type="transmembrane region" description="Helical" evidence="4">
    <location>
        <begin position="230"/>
        <end position="252"/>
    </location>
</feature>
<comment type="caution">
    <text evidence="7">The sequence shown here is derived from an EMBL/GenBank/DDBJ whole genome shotgun (WGS) entry which is preliminary data.</text>
</comment>
<reference evidence="7 8" key="1">
    <citation type="submission" date="2018-07" db="EMBL/GenBank/DDBJ databases">
        <title>Microbacterium endoborsara sp. nov., a novel actinobacterium isolated from Borszczowia aralocaspica.</title>
        <authorList>
            <person name="An D."/>
        </authorList>
    </citation>
    <scope>NUCLEOTIDE SEQUENCE [LARGE SCALE GENOMIC DNA]</scope>
    <source>
        <strain evidence="7 8">C1.15228</strain>
    </source>
</reference>
<protein>
    <recommendedName>
        <fullName evidence="6">CopC domain-containing protein</fullName>
    </recommendedName>
</protein>
<evidence type="ECO:0000256" key="3">
    <source>
        <dbReference type="SAM" id="MobiDB-lite"/>
    </source>
</evidence>